<evidence type="ECO:0000313" key="3">
    <source>
        <dbReference type="Proteomes" id="UP000073492"/>
    </source>
</evidence>
<dbReference type="AlphaFoldDB" id="A0A139I3F0"/>
<protein>
    <submittedName>
        <fullName evidence="2">Uncharacterized protein</fullName>
    </submittedName>
</protein>
<gene>
    <name evidence="2" type="ORF">AC579_3507</name>
</gene>
<keyword evidence="1" id="KW-1133">Transmembrane helix</keyword>
<keyword evidence="1" id="KW-0812">Transmembrane</keyword>
<dbReference type="EMBL" id="LFZO01000361">
    <property type="protein sequence ID" value="KXT09228.1"/>
    <property type="molecule type" value="Genomic_DNA"/>
</dbReference>
<accession>A0A139I3F0</accession>
<evidence type="ECO:0000313" key="2">
    <source>
        <dbReference type="EMBL" id="KXT09228.1"/>
    </source>
</evidence>
<dbReference type="OrthoDB" id="6730379at2759"/>
<keyword evidence="1" id="KW-0472">Membrane</keyword>
<keyword evidence="3" id="KW-1185">Reference proteome</keyword>
<proteinExistence type="predicted"/>
<comment type="caution">
    <text evidence="2">The sequence shown here is derived from an EMBL/GenBank/DDBJ whole genome shotgun (WGS) entry which is preliminary data.</text>
</comment>
<feature type="transmembrane region" description="Helical" evidence="1">
    <location>
        <begin position="139"/>
        <end position="161"/>
    </location>
</feature>
<evidence type="ECO:0000256" key="1">
    <source>
        <dbReference type="SAM" id="Phobius"/>
    </source>
</evidence>
<reference evidence="2 3" key="1">
    <citation type="submission" date="2015-07" db="EMBL/GenBank/DDBJ databases">
        <title>Comparative genomics of the Sigatoka disease complex on banana suggests a link between parallel evolutionary changes in Pseudocercospora fijiensis and Pseudocercospora eumusae and increased virulence on the banana host.</title>
        <authorList>
            <person name="Chang T.-C."/>
            <person name="Salvucci A."/>
            <person name="Crous P.W."/>
            <person name="Stergiopoulos I."/>
        </authorList>
    </citation>
    <scope>NUCLEOTIDE SEQUENCE [LARGE SCALE GENOMIC DNA]</scope>
    <source>
        <strain evidence="2 3">CBS 116634</strain>
    </source>
</reference>
<sequence>MAAMKSFVFEDSIYIGSSPLLLRPDRSWREAVGVDQPCPALLLRTSTSELTSATTFPALVDFCKILIIQALYFLNILCDVSILRDLPRKPRYTTKVSSGPELYLHCTPYLQAPPANHFQSRTEPTITATMGFMEIFKALFLPALIAAALYLLLAFLIVPLIKNHRERYSQYLPLDSIQRQTNGVRDRLGHFVVRMVMPRRRDVVDADGLRSRSGSDDFAVEDGDRMVGFDVEGQRGGGSGRG</sequence>
<name>A0A139I3F0_9PEZI</name>
<dbReference type="Proteomes" id="UP000073492">
    <property type="component" value="Unassembled WGS sequence"/>
</dbReference>
<organism evidence="2 3">
    <name type="scientific">Pseudocercospora musae</name>
    <dbReference type="NCBI Taxonomy" id="113226"/>
    <lineage>
        <taxon>Eukaryota</taxon>
        <taxon>Fungi</taxon>
        <taxon>Dikarya</taxon>
        <taxon>Ascomycota</taxon>
        <taxon>Pezizomycotina</taxon>
        <taxon>Dothideomycetes</taxon>
        <taxon>Dothideomycetidae</taxon>
        <taxon>Mycosphaerellales</taxon>
        <taxon>Mycosphaerellaceae</taxon>
        <taxon>Pseudocercospora</taxon>
    </lineage>
</organism>